<dbReference type="STRING" id="742152.A0A2H3JG29"/>
<name>A0A2H3JG29_WOLCO</name>
<protein>
    <recommendedName>
        <fullName evidence="4">NADH dehydrogenase [ubiquinone] 1 beta subcomplex subunit 4</fullName>
    </recommendedName>
</protein>
<keyword evidence="3" id="KW-1185">Reference proteome</keyword>
<gene>
    <name evidence="2" type="ORF">WOLCODRAFT_64987</name>
</gene>
<dbReference type="AlphaFoldDB" id="A0A2H3JG29"/>
<proteinExistence type="predicted"/>
<sequence>DPAIERWNDMRETAFYRWRWTPRYARQAVIGLIVVPAAIFYVSATNDWDFVGKRKGQPLARGAAPEASE</sequence>
<evidence type="ECO:0008006" key="4">
    <source>
        <dbReference type="Google" id="ProtNLM"/>
    </source>
</evidence>
<keyword evidence="1" id="KW-1133">Transmembrane helix</keyword>
<dbReference type="OMA" id="WTPSNIR"/>
<evidence type="ECO:0000313" key="2">
    <source>
        <dbReference type="EMBL" id="PCH38793.1"/>
    </source>
</evidence>
<dbReference type="PANTHER" id="PTHR39476">
    <property type="entry name" value="NADH:UBIQUINONE OXIDOREDUCTASE 6.6KD SUBUNIT"/>
    <property type="match status" value="1"/>
</dbReference>
<organism evidence="2 3">
    <name type="scientific">Wolfiporia cocos (strain MD-104)</name>
    <name type="common">Brown rot fungus</name>
    <dbReference type="NCBI Taxonomy" id="742152"/>
    <lineage>
        <taxon>Eukaryota</taxon>
        <taxon>Fungi</taxon>
        <taxon>Dikarya</taxon>
        <taxon>Basidiomycota</taxon>
        <taxon>Agaricomycotina</taxon>
        <taxon>Agaricomycetes</taxon>
        <taxon>Polyporales</taxon>
        <taxon>Phaeolaceae</taxon>
        <taxon>Wolfiporia</taxon>
    </lineage>
</organism>
<reference evidence="2 3" key="1">
    <citation type="journal article" date="2012" name="Science">
        <title>The Paleozoic origin of enzymatic lignin decomposition reconstructed from 31 fungal genomes.</title>
        <authorList>
            <person name="Floudas D."/>
            <person name="Binder M."/>
            <person name="Riley R."/>
            <person name="Barry K."/>
            <person name="Blanchette R.A."/>
            <person name="Henrissat B."/>
            <person name="Martinez A.T."/>
            <person name="Otillar R."/>
            <person name="Spatafora J.W."/>
            <person name="Yadav J.S."/>
            <person name="Aerts A."/>
            <person name="Benoit I."/>
            <person name="Boyd A."/>
            <person name="Carlson A."/>
            <person name="Copeland A."/>
            <person name="Coutinho P.M."/>
            <person name="de Vries R.P."/>
            <person name="Ferreira P."/>
            <person name="Findley K."/>
            <person name="Foster B."/>
            <person name="Gaskell J."/>
            <person name="Glotzer D."/>
            <person name="Gorecki P."/>
            <person name="Heitman J."/>
            <person name="Hesse C."/>
            <person name="Hori C."/>
            <person name="Igarashi K."/>
            <person name="Jurgens J.A."/>
            <person name="Kallen N."/>
            <person name="Kersten P."/>
            <person name="Kohler A."/>
            <person name="Kuees U."/>
            <person name="Kumar T.K.A."/>
            <person name="Kuo A."/>
            <person name="LaButti K."/>
            <person name="Larrondo L.F."/>
            <person name="Lindquist E."/>
            <person name="Ling A."/>
            <person name="Lombard V."/>
            <person name="Lucas S."/>
            <person name="Lundell T."/>
            <person name="Martin R."/>
            <person name="McLaughlin D.J."/>
            <person name="Morgenstern I."/>
            <person name="Morin E."/>
            <person name="Murat C."/>
            <person name="Nagy L.G."/>
            <person name="Nolan M."/>
            <person name="Ohm R.A."/>
            <person name="Patyshakuliyeva A."/>
            <person name="Rokas A."/>
            <person name="Ruiz-Duenas F.J."/>
            <person name="Sabat G."/>
            <person name="Salamov A."/>
            <person name="Samejima M."/>
            <person name="Schmutz J."/>
            <person name="Slot J.C."/>
            <person name="St John F."/>
            <person name="Stenlid J."/>
            <person name="Sun H."/>
            <person name="Sun S."/>
            <person name="Syed K."/>
            <person name="Tsang A."/>
            <person name="Wiebenga A."/>
            <person name="Young D."/>
            <person name="Pisabarro A."/>
            <person name="Eastwood D.C."/>
            <person name="Martin F."/>
            <person name="Cullen D."/>
            <person name="Grigoriev I.V."/>
            <person name="Hibbett D.S."/>
        </authorList>
    </citation>
    <scope>NUCLEOTIDE SEQUENCE [LARGE SCALE GENOMIC DNA]</scope>
    <source>
        <strain evidence="2 3">MD-104</strain>
    </source>
</reference>
<dbReference type="EMBL" id="KB467942">
    <property type="protein sequence ID" value="PCH38793.1"/>
    <property type="molecule type" value="Genomic_DNA"/>
</dbReference>
<dbReference type="PANTHER" id="PTHR39476:SF1">
    <property type="entry name" value="NADH DEHYDROGENASE [UBIQUINONE] 1 BETA SUBCOMPLEX SUBUNIT 4"/>
    <property type="match status" value="1"/>
</dbReference>
<dbReference type="OrthoDB" id="15108at2759"/>
<keyword evidence="1" id="KW-0812">Transmembrane</keyword>
<keyword evidence="1" id="KW-0472">Membrane</keyword>
<evidence type="ECO:0000256" key="1">
    <source>
        <dbReference type="SAM" id="Phobius"/>
    </source>
</evidence>
<feature type="non-terminal residue" evidence="2">
    <location>
        <position position="1"/>
    </location>
</feature>
<dbReference type="Proteomes" id="UP000218811">
    <property type="component" value="Unassembled WGS sequence"/>
</dbReference>
<evidence type="ECO:0000313" key="3">
    <source>
        <dbReference type="Proteomes" id="UP000218811"/>
    </source>
</evidence>
<accession>A0A2H3JG29</accession>
<feature type="transmembrane region" description="Helical" evidence="1">
    <location>
        <begin position="24"/>
        <end position="44"/>
    </location>
</feature>